<dbReference type="SUPFAM" id="SSF52402">
    <property type="entry name" value="Adenine nucleotide alpha hydrolases-like"/>
    <property type="match status" value="2"/>
</dbReference>
<feature type="domain" description="UspA" evidence="2">
    <location>
        <begin position="1"/>
        <end position="142"/>
    </location>
</feature>
<dbReference type="CDD" id="cd00293">
    <property type="entry name" value="USP-like"/>
    <property type="match status" value="2"/>
</dbReference>
<dbReference type="PANTHER" id="PTHR46268:SF6">
    <property type="entry name" value="UNIVERSAL STRESS PROTEIN UP12"/>
    <property type="match status" value="1"/>
</dbReference>
<dbReference type="PRINTS" id="PR01438">
    <property type="entry name" value="UNVRSLSTRESS"/>
</dbReference>
<comment type="similarity">
    <text evidence="1">Belongs to the universal stress protein A family.</text>
</comment>
<organism evidence="3 4">
    <name type="scientific">Tenacibaculum piscium</name>
    <dbReference type="NCBI Taxonomy" id="1458515"/>
    <lineage>
        <taxon>Bacteria</taxon>
        <taxon>Pseudomonadati</taxon>
        <taxon>Bacteroidota</taxon>
        <taxon>Flavobacteriia</taxon>
        <taxon>Flavobacteriales</taxon>
        <taxon>Flavobacteriaceae</taxon>
        <taxon>Tenacibaculum</taxon>
    </lineage>
</organism>
<dbReference type="OrthoDB" id="9788959at2"/>
<dbReference type="PANTHER" id="PTHR46268">
    <property type="entry name" value="STRESS RESPONSE PROTEIN NHAX"/>
    <property type="match status" value="1"/>
</dbReference>
<accession>A0A2H1YKJ4</accession>
<dbReference type="InterPro" id="IPR006016">
    <property type="entry name" value="UspA"/>
</dbReference>
<evidence type="ECO:0000313" key="4">
    <source>
        <dbReference type="Proteomes" id="UP000234211"/>
    </source>
</evidence>
<proteinExistence type="inferred from homology"/>
<dbReference type="EMBL" id="OENF01000042">
    <property type="protein sequence ID" value="SOS76034.1"/>
    <property type="molecule type" value="Genomic_DNA"/>
</dbReference>
<keyword evidence="4" id="KW-1185">Reference proteome</keyword>
<evidence type="ECO:0000259" key="2">
    <source>
        <dbReference type="Pfam" id="PF00582"/>
    </source>
</evidence>
<name>A0A2H1YKJ4_9FLAO</name>
<protein>
    <submittedName>
        <fullName evidence="3">Universal stress protein</fullName>
    </submittedName>
</protein>
<dbReference type="RefSeq" id="WP_101918648.1">
    <property type="nucleotide sequence ID" value="NZ_JAJGWR010000004.1"/>
</dbReference>
<feature type="domain" description="UspA" evidence="2">
    <location>
        <begin position="150"/>
        <end position="273"/>
    </location>
</feature>
<reference evidence="4" key="1">
    <citation type="submission" date="2017-11" db="EMBL/GenBank/DDBJ databases">
        <authorList>
            <person name="Duchaud E."/>
        </authorList>
    </citation>
    <scope>NUCLEOTIDE SEQUENCE [LARGE SCALE GENOMIC DNA]</scope>
    <source>
        <strain evidence="4">Tenacibaculum sp. TNO020</strain>
    </source>
</reference>
<dbReference type="Proteomes" id="UP000234211">
    <property type="component" value="Unassembled WGS sequence"/>
</dbReference>
<gene>
    <name evidence="3" type="ORF">TNO020_70347</name>
</gene>
<dbReference type="Gene3D" id="3.40.50.620">
    <property type="entry name" value="HUPs"/>
    <property type="match status" value="2"/>
</dbReference>
<dbReference type="AlphaFoldDB" id="A0A2H1YKJ4"/>
<dbReference type="InterPro" id="IPR006015">
    <property type="entry name" value="Universal_stress_UspA"/>
</dbReference>
<dbReference type="GeneID" id="86943557"/>
<dbReference type="InterPro" id="IPR014729">
    <property type="entry name" value="Rossmann-like_a/b/a_fold"/>
</dbReference>
<dbReference type="Pfam" id="PF00582">
    <property type="entry name" value="Usp"/>
    <property type="match status" value="2"/>
</dbReference>
<evidence type="ECO:0000313" key="3">
    <source>
        <dbReference type="EMBL" id="SOS76034.1"/>
    </source>
</evidence>
<sequence length="275" mass="30835">MKKIVLPVDFSKHAEYAAKLAAKIAKKTAGEIHLIHMIELPSGFRGMGSGVNISIPESMLYIKMVREKLISYKNTFFADFENVQHAIRFQNPYEGIRDYATKIDADLIIMGSKGQTALEEIVIGSNTEKTVRNSEIPVIITKKDNDNFKFEKLVFASTFENDEAKAFEGFLDFATKFNSKIYLLKINTPQNFENSTASKNKISAFIAPYNMANHTIKVYNDSSIQDGILNFSEEHDIDLVSLATHGRSGLSQFFNASVSIDLSKNVLKPVLTFKV</sequence>
<evidence type="ECO:0000256" key="1">
    <source>
        <dbReference type="ARBA" id="ARBA00008791"/>
    </source>
</evidence>